<dbReference type="PROSITE" id="PS50991">
    <property type="entry name" value="PYR_CT"/>
    <property type="match status" value="1"/>
</dbReference>
<dbReference type="RefSeq" id="WP_050371900.1">
    <property type="nucleotide sequence ID" value="NZ_KQ257822.1"/>
</dbReference>
<evidence type="ECO:0000256" key="1">
    <source>
        <dbReference type="ARBA" id="ARBA00004689"/>
    </source>
</evidence>
<dbReference type="PROSITE" id="PS00815">
    <property type="entry name" value="AIPM_HOMOCIT_SYNTH_1"/>
    <property type="match status" value="1"/>
</dbReference>
<keyword evidence="11" id="KW-0670">Pyruvate</keyword>
<feature type="domain" description="Pyruvate carboxyltransferase" evidence="10">
    <location>
        <begin position="12"/>
        <end position="273"/>
    </location>
</feature>
<proteinExistence type="inferred from homology"/>
<dbReference type="Gene3D" id="1.10.238.260">
    <property type="match status" value="1"/>
</dbReference>
<keyword evidence="5" id="KW-0028">Amino-acid biosynthesis</keyword>
<dbReference type="Pfam" id="PF22617">
    <property type="entry name" value="HCS_D2"/>
    <property type="match status" value="1"/>
</dbReference>
<keyword evidence="6 9" id="KW-0808">Transferase</keyword>
<dbReference type="GO" id="GO:0003852">
    <property type="term" value="F:2-isopropylmalate synthase activity"/>
    <property type="evidence" value="ECO:0007669"/>
    <property type="project" value="UniProtKB-EC"/>
</dbReference>
<evidence type="ECO:0000256" key="8">
    <source>
        <dbReference type="ARBA" id="ARBA00023304"/>
    </source>
</evidence>
<evidence type="ECO:0000313" key="11">
    <source>
        <dbReference type="EMBL" id="KND33187.1"/>
    </source>
</evidence>
<dbReference type="Gene3D" id="3.20.20.70">
    <property type="entry name" value="Aldolase class I"/>
    <property type="match status" value="1"/>
</dbReference>
<reference evidence="12" key="1">
    <citation type="submission" date="2014-07" db="EMBL/GenBank/DDBJ databases">
        <title>Genome sequencing of plant-pathogenic Streptomyces species.</title>
        <authorList>
            <person name="Harrison J."/>
            <person name="Sapp M."/>
            <person name="Thwaites R."/>
            <person name="Studholme D.J."/>
        </authorList>
    </citation>
    <scope>NUCLEOTIDE SEQUENCE [LARGE SCALE GENOMIC DNA]</scope>
    <source>
        <strain evidence="12">NCPPB 4445</strain>
    </source>
</reference>
<accession>A0A0L0K500</accession>
<dbReference type="InterPro" id="IPR013785">
    <property type="entry name" value="Aldolase_TIM"/>
</dbReference>
<dbReference type="AlphaFoldDB" id="A0A0L0K500"/>
<sequence>MTIDRTYRRRRISVFDATLRDGEQAPGNAMSPHQKLPLALAAEAYGADIVEAGFPGSSPADAEATRLIAESLTTARFATFNRASTDDVRASMAAGGARSNHQVQICGTGSDLHLEHKRGITRAESVQEVRDAIRLAVDLGAADISFGVEDASRGSKDHIEALVTAAVEDGATTVILADTTGCATPQEYGDLCASVRSWIPDDVVLSTHCHDDMGLSLANALAGIQAGADEVQATLGGIGERAGNTPLEELASVLRHKGDQFGASIDIQLDGLYPAYLLLSETIALAPSRNKAVFGVNAFATEAGIHQAGILKNPINYEYLNPHLYGRERSLLVGRHSGRSILRYLLDRMGVPAEQELVEGLYEEFVASRPPGECDELSDLAQRIAGRFTEAAKSS</sequence>
<dbReference type="SUPFAM" id="SSF51569">
    <property type="entry name" value="Aldolase"/>
    <property type="match status" value="1"/>
</dbReference>
<dbReference type="PROSITE" id="PS00816">
    <property type="entry name" value="AIPM_HOMOCIT_SYNTH_2"/>
    <property type="match status" value="1"/>
</dbReference>
<keyword evidence="8" id="KW-0100">Branched-chain amino acid biosynthesis</keyword>
<evidence type="ECO:0000256" key="2">
    <source>
        <dbReference type="ARBA" id="ARBA00009396"/>
    </source>
</evidence>
<dbReference type="PANTHER" id="PTHR10277:SF9">
    <property type="entry name" value="2-ISOPROPYLMALATE SYNTHASE 1, CHLOROPLASTIC-RELATED"/>
    <property type="match status" value="1"/>
</dbReference>
<evidence type="ECO:0000256" key="9">
    <source>
        <dbReference type="RuleBase" id="RU003523"/>
    </source>
</evidence>
<comment type="pathway">
    <text evidence="1">Amino-acid biosynthesis; L-leucine biosynthesis; L-leucine from 3-methyl-2-oxobutanoate: step 1/4.</text>
</comment>
<dbReference type="InterPro" id="IPR000891">
    <property type="entry name" value="PYR_CT"/>
</dbReference>
<evidence type="ECO:0000256" key="7">
    <source>
        <dbReference type="ARBA" id="ARBA00023211"/>
    </source>
</evidence>
<dbReference type="InterPro" id="IPR050073">
    <property type="entry name" value="2-IPM_HCS-like"/>
</dbReference>
<evidence type="ECO:0000256" key="4">
    <source>
        <dbReference type="ARBA" id="ARBA00022430"/>
    </source>
</evidence>
<gene>
    <name evidence="11" type="ORF">IQ63_20085</name>
</gene>
<dbReference type="EMBL" id="JPPY01000128">
    <property type="protein sequence ID" value="KND33187.1"/>
    <property type="molecule type" value="Genomic_DNA"/>
</dbReference>
<protein>
    <recommendedName>
        <fullName evidence="3">2-isopropylmalate synthase</fullName>
        <ecNumber evidence="3">2.3.3.13</ecNumber>
    </recommendedName>
</protein>
<evidence type="ECO:0000313" key="12">
    <source>
        <dbReference type="Proteomes" id="UP000037151"/>
    </source>
</evidence>
<organism evidence="11 12">
    <name type="scientific">Streptomyces acidiscabies</name>
    <dbReference type="NCBI Taxonomy" id="42234"/>
    <lineage>
        <taxon>Bacteria</taxon>
        <taxon>Bacillati</taxon>
        <taxon>Actinomycetota</taxon>
        <taxon>Actinomycetes</taxon>
        <taxon>Kitasatosporales</taxon>
        <taxon>Streptomycetaceae</taxon>
        <taxon>Streptomyces</taxon>
    </lineage>
</organism>
<evidence type="ECO:0000256" key="3">
    <source>
        <dbReference type="ARBA" id="ARBA00012973"/>
    </source>
</evidence>
<dbReference type="PATRIC" id="fig|42234.21.peg.4141"/>
<keyword evidence="4" id="KW-0432">Leucine biosynthesis</keyword>
<name>A0A0L0K500_9ACTN</name>
<evidence type="ECO:0000256" key="5">
    <source>
        <dbReference type="ARBA" id="ARBA00022605"/>
    </source>
</evidence>
<evidence type="ECO:0000259" key="10">
    <source>
        <dbReference type="PROSITE" id="PS50991"/>
    </source>
</evidence>
<comment type="similarity">
    <text evidence="2">Belongs to the alpha-IPM synthase/homocitrate synthase family. LeuA type 1 subfamily.</text>
</comment>
<comment type="caution">
    <text evidence="11">The sequence shown here is derived from an EMBL/GenBank/DDBJ whole genome shotgun (WGS) entry which is preliminary data.</text>
</comment>
<dbReference type="GO" id="GO:0009098">
    <property type="term" value="P:L-leucine biosynthetic process"/>
    <property type="evidence" value="ECO:0007669"/>
    <property type="project" value="UniProtKB-KW"/>
</dbReference>
<dbReference type="PANTHER" id="PTHR10277">
    <property type="entry name" value="HOMOCITRATE SYNTHASE-RELATED"/>
    <property type="match status" value="1"/>
</dbReference>
<dbReference type="Pfam" id="PF00682">
    <property type="entry name" value="HMGL-like"/>
    <property type="match status" value="1"/>
</dbReference>
<dbReference type="OrthoDB" id="9803573at2"/>
<evidence type="ECO:0000256" key="6">
    <source>
        <dbReference type="ARBA" id="ARBA00022679"/>
    </source>
</evidence>
<dbReference type="Proteomes" id="UP000037151">
    <property type="component" value="Unassembled WGS sequence"/>
</dbReference>
<dbReference type="EC" id="2.3.3.13" evidence="3"/>
<keyword evidence="7" id="KW-0464">Manganese</keyword>
<dbReference type="InterPro" id="IPR054691">
    <property type="entry name" value="LeuA/HCS_post-cat"/>
</dbReference>
<dbReference type="InterPro" id="IPR002034">
    <property type="entry name" value="AIPM/Hcit_synth_CS"/>
</dbReference>